<gene>
    <name evidence="1" type="ORF">GJ700_01520</name>
</gene>
<evidence type="ECO:0000313" key="1">
    <source>
        <dbReference type="EMBL" id="MRV70400.1"/>
    </source>
</evidence>
<sequence>MLRIACPDTNPGYEPRCSSKALNARHARSSLSGRSSRRAPFLAGHSLGGQIAIVAAAQHGARLAGVVEVDAPVHSPDTESGALARAVRPVAVYPGLAAAMARFRLLPQQPCPHVALFGCIARHSMRQVAGGWRRKFDPLVLARPRQPTLAESLRRGTCALAMVRGEHSAVLIDQPLAFVSALRALLAAWRHPSPLPAVRRP</sequence>
<evidence type="ECO:0008006" key="3">
    <source>
        <dbReference type="Google" id="ProtNLM"/>
    </source>
</evidence>
<proteinExistence type="predicted"/>
<organism evidence="1 2">
    <name type="scientific">Pseudoduganella rivuli</name>
    <dbReference type="NCBI Taxonomy" id="2666085"/>
    <lineage>
        <taxon>Bacteria</taxon>
        <taxon>Pseudomonadati</taxon>
        <taxon>Pseudomonadota</taxon>
        <taxon>Betaproteobacteria</taxon>
        <taxon>Burkholderiales</taxon>
        <taxon>Oxalobacteraceae</taxon>
        <taxon>Telluria group</taxon>
        <taxon>Pseudoduganella</taxon>
    </lineage>
</organism>
<dbReference type="Gene3D" id="3.40.50.1820">
    <property type="entry name" value="alpha/beta hydrolase"/>
    <property type="match status" value="1"/>
</dbReference>
<dbReference type="InterPro" id="IPR029058">
    <property type="entry name" value="AB_hydrolase_fold"/>
</dbReference>
<dbReference type="Proteomes" id="UP000446768">
    <property type="component" value="Unassembled WGS sequence"/>
</dbReference>
<dbReference type="SUPFAM" id="SSF53474">
    <property type="entry name" value="alpha/beta-Hydrolases"/>
    <property type="match status" value="1"/>
</dbReference>
<evidence type="ECO:0000313" key="2">
    <source>
        <dbReference type="Proteomes" id="UP000446768"/>
    </source>
</evidence>
<accession>A0A7X2IIE8</accession>
<name>A0A7X2IIE8_9BURK</name>
<dbReference type="AlphaFoldDB" id="A0A7X2IIE8"/>
<dbReference type="RefSeq" id="WP_154370880.1">
    <property type="nucleotide sequence ID" value="NZ_WKJJ01000001.1"/>
</dbReference>
<comment type="caution">
    <text evidence="1">The sequence shown here is derived from an EMBL/GenBank/DDBJ whole genome shotgun (WGS) entry which is preliminary data.</text>
</comment>
<protein>
    <recommendedName>
        <fullName evidence="3">Alpha/beta fold hydrolase</fullName>
    </recommendedName>
</protein>
<dbReference type="EMBL" id="WKJJ01000001">
    <property type="protein sequence ID" value="MRV70400.1"/>
    <property type="molecule type" value="Genomic_DNA"/>
</dbReference>
<reference evidence="1 2" key="1">
    <citation type="submission" date="2019-11" db="EMBL/GenBank/DDBJ databases">
        <title>Novel species isolated from a subtropical stream in China.</title>
        <authorList>
            <person name="Lu H."/>
        </authorList>
    </citation>
    <scope>NUCLEOTIDE SEQUENCE [LARGE SCALE GENOMIC DNA]</scope>
    <source>
        <strain evidence="1 2">FT92W</strain>
    </source>
</reference>
<keyword evidence="2" id="KW-1185">Reference proteome</keyword>